<proteinExistence type="predicted"/>
<dbReference type="SUPFAM" id="SSF100895">
    <property type="entry name" value="Kazal-type serine protease inhibitors"/>
    <property type="match status" value="2"/>
</dbReference>
<reference evidence="3 4" key="1">
    <citation type="submission" date="2020-11" db="EMBL/GenBank/DDBJ databases">
        <authorList>
            <person name="Wallbank WR R."/>
            <person name="Pardo Diaz C."/>
            <person name="Kozak K."/>
            <person name="Martin S."/>
            <person name="Jiggins C."/>
            <person name="Moest M."/>
            <person name="Warren A I."/>
            <person name="Generalovic N T."/>
            <person name="Byers J.R.P. K."/>
            <person name="Montejo-Kovacevich G."/>
            <person name="Yen C E."/>
        </authorList>
    </citation>
    <scope>NUCLEOTIDE SEQUENCE [LARGE SCALE GENOMIC DNA]</scope>
</reference>
<name>A0A7R8UQ51_HERIL</name>
<dbReference type="PROSITE" id="PS51465">
    <property type="entry name" value="KAZAL_2"/>
    <property type="match status" value="2"/>
</dbReference>
<protein>
    <recommendedName>
        <fullName evidence="2">Kazal-like domain-containing protein</fullName>
    </recommendedName>
</protein>
<evidence type="ECO:0000313" key="4">
    <source>
        <dbReference type="Proteomes" id="UP000594454"/>
    </source>
</evidence>
<dbReference type="EMBL" id="LR899011">
    <property type="protein sequence ID" value="CAD7084595.1"/>
    <property type="molecule type" value="Genomic_DNA"/>
</dbReference>
<dbReference type="OrthoDB" id="88467at2759"/>
<feature type="chain" id="PRO_5031209325" description="Kazal-like domain-containing protein" evidence="1">
    <location>
        <begin position="17"/>
        <end position="150"/>
    </location>
</feature>
<evidence type="ECO:0000259" key="2">
    <source>
        <dbReference type="PROSITE" id="PS51465"/>
    </source>
</evidence>
<dbReference type="AlphaFoldDB" id="A0A7R8UQ51"/>
<feature type="signal peptide" evidence="1">
    <location>
        <begin position="1"/>
        <end position="16"/>
    </location>
</feature>
<dbReference type="SMART" id="SM00280">
    <property type="entry name" value="KAZAL"/>
    <property type="match status" value="2"/>
</dbReference>
<sequence>MMKVCVFFLIVSISFSQSYPKNKTRGKSACSQSCLNDLGPKICGTDGENYYIFNNACFMNKKSCLDNKTWNETSFEKCASEKTEDESESATRCSNIICPLLYMPICATNGKSFQVLSNPCLIKMESCLRTETWLFAHPSNCNPKPFISFE</sequence>
<dbReference type="InterPro" id="IPR002350">
    <property type="entry name" value="Kazal_dom"/>
</dbReference>
<dbReference type="InterPro" id="IPR036058">
    <property type="entry name" value="Kazal_dom_sf"/>
</dbReference>
<keyword evidence="1" id="KW-0732">Signal</keyword>
<keyword evidence="4" id="KW-1185">Reference proteome</keyword>
<accession>A0A7R8UQ51</accession>
<feature type="domain" description="Kazal-like" evidence="2">
    <location>
        <begin position="87"/>
        <end position="143"/>
    </location>
</feature>
<dbReference type="Gene3D" id="3.30.60.30">
    <property type="match status" value="2"/>
</dbReference>
<dbReference type="CDD" id="cd00104">
    <property type="entry name" value="KAZAL_FS"/>
    <property type="match status" value="1"/>
</dbReference>
<dbReference type="Proteomes" id="UP000594454">
    <property type="component" value="Chromosome 3"/>
</dbReference>
<feature type="domain" description="Kazal-like" evidence="2">
    <location>
        <begin position="24"/>
        <end position="80"/>
    </location>
</feature>
<organism evidence="3 4">
    <name type="scientific">Hermetia illucens</name>
    <name type="common">Black soldier fly</name>
    <dbReference type="NCBI Taxonomy" id="343691"/>
    <lineage>
        <taxon>Eukaryota</taxon>
        <taxon>Metazoa</taxon>
        <taxon>Ecdysozoa</taxon>
        <taxon>Arthropoda</taxon>
        <taxon>Hexapoda</taxon>
        <taxon>Insecta</taxon>
        <taxon>Pterygota</taxon>
        <taxon>Neoptera</taxon>
        <taxon>Endopterygota</taxon>
        <taxon>Diptera</taxon>
        <taxon>Brachycera</taxon>
        <taxon>Stratiomyomorpha</taxon>
        <taxon>Stratiomyidae</taxon>
        <taxon>Hermetiinae</taxon>
        <taxon>Hermetia</taxon>
    </lineage>
</organism>
<dbReference type="InParanoid" id="A0A7R8UQ51"/>
<evidence type="ECO:0000256" key="1">
    <source>
        <dbReference type="SAM" id="SignalP"/>
    </source>
</evidence>
<gene>
    <name evidence="3" type="ORF">HERILL_LOCUS7482</name>
</gene>
<evidence type="ECO:0000313" key="3">
    <source>
        <dbReference type="EMBL" id="CAD7084595.1"/>
    </source>
</evidence>
<dbReference type="Pfam" id="PF07648">
    <property type="entry name" value="Kazal_2"/>
    <property type="match status" value="2"/>
</dbReference>